<reference evidence="7" key="1">
    <citation type="submission" date="2021-04" db="EMBL/GenBank/DDBJ databases">
        <title>Isolation of p-tert-butylphenol degrading bacteria Sphingobium phenoxybenzoativorans Tas13 from active sludge.</title>
        <authorList>
            <person name="Li Y."/>
        </authorList>
    </citation>
    <scope>NUCLEOTIDE SEQUENCE</scope>
    <source>
        <strain evidence="7">Tas13</strain>
    </source>
</reference>
<dbReference type="Pfam" id="PF01694">
    <property type="entry name" value="Rhomboid"/>
    <property type="match status" value="1"/>
</dbReference>
<keyword evidence="7" id="KW-0645">Protease</keyword>
<keyword evidence="7" id="KW-0378">Hydrolase</keyword>
<evidence type="ECO:0000313" key="8">
    <source>
        <dbReference type="Proteomes" id="UP000681425"/>
    </source>
</evidence>
<evidence type="ECO:0000256" key="1">
    <source>
        <dbReference type="ARBA" id="ARBA00004141"/>
    </source>
</evidence>
<evidence type="ECO:0000313" key="7">
    <source>
        <dbReference type="EMBL" id="QUT07777.1"/>
    </source>
</evidence>
<organism evidence="7 8">
    <name type="scientific">Sphingobium phenoxybenzoativorans</name>
    <dbReference type="NCBI Taxonomy" id="1592790"/>
    <lineage>
        <taxon>Bacteria</taxon>
        <taxon>Pseudomonadati</taxon>
        <taxon>Pseudomonadota</taxon>
        <taxon>Alphaproteobacteria</taxon>
        <taxon>Sphingomonadales</taxon>
        <taxon>Sphingomonadaceae</taxon>
        <taxon>Sphingobium</taxon>
    </lineage>
</organism>
<dbReference type="EMBL" id="CP073910">
    <property type="protein sequence ID" value="QUT07777.1"/>
    <property type="molecule type" value="Genomic_DNA"/>
</dbReference>
<feature type="transmembrane region" description="Helical" evidence="5">
    <location>
        <begin position="125"/>
        <end position="144"/>
    </location>
</feature>
<dbReference type="SUPFAM" id="SSF144091">
    <property type="entry name" value="Rhomboid-like"/>
    <property type="match status" value="1"/>
</dbReference>
<accession>A0A975KCR0</accession>
<keyword evidence="2 5" id="KW-0812">Transmembrane</keyword>
<name>A0A975KCR0_9SPHN</name>
<dbReference type="GO" id="GO:0004252">
    <property type="term" value="F:serine-type endopeptidase activity"/>
    <property type="evidence" value="ECO:0007669"/>
    <property type="project" value="InterPro"/>
</dbReference>
<feature type="transmembrane region" description="Helical" evidence="5">
    <location>
        <begin position="100"/>
        <end position="119"/>
    </location>
</feature>
<keyword evidence="4 5" id="KW-0472">Membrane</keyword>
<proteinExistence type="predicted"/>
<dbReference type="Proteomes" id="UP000681425">
    <property type="component" value="Chromosome"/>
</dbReference>
<keyword evidence="3 5" id="KW-1133">Transmembrane helix</keyword>
<gene>
    <name evidence="7" type="ORF">KFK14_10565</name>
</gene>
<dbReference type="GO" id="GO:0006508">
    <property type="term" value="P:proteolysis"/>
    <property type="evidence" value="ECO:0007669"/>
    <property type="project" value="UniProtKB-KW"/>
</dbReference>
<evidence type="ECO:0000256" key="2">
    <source>
        <dbReference type="ARBA" id="ARBA00022692"/>
    </source>
</evidence>
<comment type="subcellular location">
    <subcellularLocation>
        <location evidence="1">Membrane</location>
        <topology evidence="1">Multi-pass membrane protein</topology>
    </subcellularLocation>
</comment>
<feature type="transmembrane region" description="Helical" evidence="5">
    <location>
        <begin position="191"/>
        <end position="211"/>
    </location>
</feature>
<feature type="transmembrane region" description="Helical" evidence="5">
    <location>
        <begin position="164"/>
        <end position="185"/>
    </location>
</feature>
<dbReference type="InterPro" id="IPR022764">
    <property type="entry name" value="Peptidase_S54_rhomboid_dom"/>
</dbReference>
<feature type="transmembrane region" description="Helical" evidence="5">
    <location>
        <begin position="12"/>
        <end position="39"/>
    </location>
</feature>
<dbReference type="AlphaFoldDB" id="A0A975KCR0"/>
<dbReference type="Gene3D" id="1.20.1540.10">
    <property type="entry name" value="Rhomboid-like"/>
    <property type="match status" value="1"/>
</dbReference>
<dbReference type="GO" id="GO:0016020">
    <property type="term" value="C:membrane"/>
    <property type="evidence" value="ECO:0007669"/>
    <property type="project" value="UniProtKB-SubCell"/>
</dbReference>
<dbReference type="InterPro" id="IPR035952">
    <property type="entry name" value="Rhomboid-like_sf"/>
</dbReference>
<feature type="domain" description="Peptidase S54 rhomboid" evidence="6">
    <location>
        <begin position="64"/>
        <end position="208"/>
    </location>
</feature>
<keyword evidence="8" id="KW-1185">Reference proteome</keyword>
<evidence type="ECO:0000256" key="4">
    <source>
        <dbReference type="ARBA" id="ARBA00023136"/>
    </source>
</evidence>
<evidence type="ECO:0000256" key="5">
    <source>
        <dbReference type="SAM" id="Phobius"/>
    </source>
</evidence>
<dbReference type="PANTHER" id="PTHR43066:SF11">
    <property type="entry name" value="PEPTIDASE S54 RHOMBOID DOMAIN-CONTAINING PROTEIN"/>
    <property type="match status" value="1"/>
</dbReference>
<dbReference type="RefSeq" id="WP_212610755.1">
    <property type="nucleotide sequence ID" value="NZ_CP073910.1"/>
</dbReference>
<feature type="transmembrane region" description="Helical" evidence="5">
    <location>
        <begin position="59"/>
        <end position="88"/>
    </location>
</feature>
<evidence type="ECO:0000259" key="6">
    <source>
        <dbReference type="Pfam" id="PF01694"/>
    </source>
</evidence>
<protein>
    <submittedName>
        <fullName evidence="7">Rhomboid family intramembrane serine protease</fullName>
    </submittedName>
</protein>
<sequence length="222" mass="23657">MKIPRGRATDWVAGITTLAFLIIFLTGYTDSAALMAGFIPLRATDPAAFAQIAESAGMLPVWLTPLSAMFVHAGWMHIAFNMLMLMFCGRHVEHVMGAKLLLGLYAIGAYAAAAAQWLWEPQAYNPMIGASGGISALLGTYALLYSEQNVRAFGPVSANVMRILWLAAGWAAIQLMIGVAMRGAAGDLGHIAVAAHIGGFMAGLVLTKPALRLRFRKRPASV</sequence>
<dbReference type="KEGG" id="spph:KFK14_10565"/>
<evidence type="ECO:0000256" key="3">
    <source>
        <dbReference type="ARBA" id="ARBA00022989"/>
    </source>
</evidence>
<dbReference type="PANTHER" id="PTHR43066">
    <property type="entry name" value="RHOMBOID-RELATED PROTEIN"/>
    <property type="match status" value="1"/>
</dbReference>